<sequence>MTDLRVMFARLSLFDDRGLLAELQVKPTWIDQIRDKLLGDESLGLQFRQIESGNTSDFGLNKDRVLCFRGQVCVPNDFDLRQLILMEAHSGPYAMHPGGNKMHLDLHELYWWSGLELVFEIEDKVRLIRDRLKAASDMQKSYTNLKKRDIEYSISDLIFLKVYWTVSDSKACETGRLSVELPPKLDRIHNVFYISMLRRYQSDPSHVISVDQIGV</sequence>
<dbReference type="PANTHER" id="PTHR46148">
    <property type="entry name" value="CHROMO DOMAIN-CONTAINING PROTEIN"/>
    <property type="match status" value="1"/>
</dbReference>
<dbReference type="GeneID" id="107956135"/>
<protein>
    <recommendedName>
        <fullName evidence="1">Integrase zinc-binding domain-containing protein</fullName>
    </recommendedName>
</protein>
<dbReference type="AlphaFoldDB" id="A0A1U8P899"/>
<feature type="domain" description="Integrase zinc-binding" evidence="1">
    <location>
        <begin position="79"/>
        <end position="115"/>
    </location>
</feature>
<accession>A0A1U8P899</accession>
<dbReference type="Proteomes" id="UP000818029">
    <property type="component" value="Chromosome D07"/>
</dbReference>
<name>A0A1U8P899_GOSHI</name>
<keyword evidence="2" id="KW-1185">Reference proteome</keyword>
<dbReference type="PaxDb" id="3635-A0A1U8P899"/>
<evidence type="ECO:0000259" key="1">
    <source>
        <dbReference type="Pfam" id="PF17921"/>
    </source>
</evidence>
<dbReference type="PANTHER" id="PTHR46148:SF44">
    <property type="entry name" value="GAG-POL POLYPROTEIN"/>
    <property type="match status" value="1"/>
</dbReference>
<reference evidence="3" key="2">
    <citation type="submission" date="2025-08" db="UniProtKB">
        <authorList>
            <consortium name="RefSeq"/>
        </authorList>
    </citation>
    <scope>IDENTIFICATION</scope>
</reference>
<dbReference type="InterPro" id="IPR041588">
    <property type="entry name" value="Integrase_H2C2"/>
</dbReference>
<evidence type="ECO:0000313" key="2">
    <source>
        <dbReference type="Proteomes" id="UP000818029"/>
    </source>
</evidence>
<dbReference type="OrthoDB" id="1736806at2759"/>
<reference evidence="2" key="1">
    <citation type="journal article" date="2020" name="Nat. Genet.">
        <title>Genomic diversifications of five Gossypium allopolyploid species and their impact on cotton improvement.</title>
        <authorList>
            <person name="Chen Z.J."/>
            <person name="Sreedasyam A."/>
            <person name="Ando A."/>
            <person name="Song Q."/>
            <person name="De Santiago L.M."/>
            <person name="Hulse-Kemp A.M."/>
            <person name="Ding M."/>
            <person name="Ye W."/>
            <person name="Kirkbride R.C."/>
            <person name="Jenkins J."/>
            <person name="Plott C."/>
            <person name="Lovell J."/>
            <person name="Lin Y.M."/>
            <person name="Vaughn R."/>
            <person name="Liu B."/>
            <person name="Simpson S."/>
            <person name="Scheffler B.E."/>
            <person name="Wen L."/>
            <person name="Saski C.A."/>
            <person name="Grover C.E."/>
            <person name="Hu G."/>
            <person name="Conover J.L."/>
            <person name="Carlson J.W."/>
            <person name="Shu S."/>
            <person name="Boston L.B."/>
            <person name="Williams M."/>
            <person name="Peterson D.G."/>
            <person name="McGee K."/>
            <person name="Jones D.C."/>
            <person name="Wendel J.F."/>
            <person name="Stelly D.M."/>
            <person name="Grimwood J."/>
            <person name="Schmutz J."/>
        </authorList>
    </citation>
    <scope>NUCLEOTIDE SEQUENCE [LARGE SCALE GENOMIC DNA]</scope>
    <source>
        <strain evidence="2">cv. TM-1</strain>
    </source>
</reference>
<organism evidence="2 3">
    <name type="scientific">Gossypium hirsutum</name>
    <name type="common">Upland cotton</name>
    <name type="synonym">Gossypium mexicanum</name>
    <dbReference type="NCBI Taxonomy" id="3635"/>
    <lineage>
        <taxon>Eukaryota</taxon>
        <taxon>Viridiplantae</taxon>
        <taxon>Streptophyta</taxon>
        <taxon>Embryophyta</taxon>
        <taxon>Tracheophyta</taxon>
        <taxon>Spermatophyta</taxon>
        <taxon>Magnoliopsida</taxon>
        <taxon>eudicotyledons</taxon>
        <taxon>Gunneridae</taxon>
        <taxon>Pentapetalae</taxon>
        <taxon>rosids</taxon>
        <taxon>malvids</taxon>
        <taxon>Malvales</taxon>
        <taxon>Malvaceae</taxon>
        <taxon>Malvoideae</taxon>
        <taxon>Gossypium</taxon>
    </lineage>
</organism>
<dbReference type="Pfam" id="PF17921">
    <property type="entry name" value="Integrase_H2C2"/>
    <property type="match status" value="1"/>
</dbReference>
<dbReference type="KEGG" id="ghi:107956135"/>
<dbReference type="Gene3D" id="1.10.340.70">
    <property type="match status" value="1"/>
</dbReference>
<gene>
    <name evidence="3" type="primary">LOC107956135</name>
</gene>
<dbReference type="RefSeq" id="XP_016747360.1">
    <property type="nucleotide sequence ID" value="XM_016891871.1"/>
</dbReference>
<evidence type="ECO:0000313" key="3">
    <source>
        <dbReference type="RefSeq" id="XP_016747360.1"/>
    </source>
</evidence>
<proteinExistence type="predicted"/>